<dbReference type="OrthoDB" id="10250935at2759"/>
<dbReference type="Gene3D" id="3.30.420.10">
    <property type="entry name" value="Ribonuclease H-like superfamily/Ribonuclease H"/>
    <property type="match status" value="1"/>
</dbReference>
<dbReference type="GO" id="GO:0046872">
    <property type="term" value="F:metal ion binding"/>
    <property type="evidence" value="ECO:0007669"/>
    <property type="project" value="UniProtKB-KW"/>
</dbReference>
<dbReference type="AlphaFoldDB" id="A0A834BUM6"/>
<accession>A0A834BUM6</accession>
<dbReference type="InterPro" id="IPR013520">
    <property type="entry name" value="Ribonucl_H"/>
</dbReference>
<dbReference type="EMBL" id="WKFB01000814">
    <property type="protein sequence ID" value="KAF6717709.1"/>
    <property type="molecule type" value="Genomic_DNA"/>
</dbReference>
<gene>
    <name evidence="11" type="ORF">FQA47_017887</name>
</gene>
<reference evidence="11" key="1">
    <citation type="journal article" name="BMC Genomics">
        <title>Long-read sequencing and de novo genome assembly of marine medaka (Oryzias melastigma).</title>
        <authorList>
            <person name="Liang P."/>
            <person name="Saqib H.S.A."/>
            <person name="Ni X."/>
            <person name="Shen Y."/>
        </authorList>
    </citation>
    <scope>NUCLEOTIDE SEQUENCE</scope>
    <source>
        <strain evidence="11">Bigg-433</strain>
    </source>
</reference>
<dbReference type="SUPFAM" id="SSF53098">
    <property type="entry name" value="Ribonuclease H-like"/>
    <property type="match status" value="1"/>
</dbReference>
<evidence type="ECO:0000256" key="9">
    <source>
        <dbReference type="ARBA" id="ARBA00025769"/>
    </source>
</evidence>
<dbReference type="InterPro" id="IPR040393">
    <property type="entry name" value="TREX1/2"/>
</dbReference>
<keyword evidence="8" id="KW-0460">Magnesium</keyword>
<evidence type="ECO:0000313" key="11">
    <source>
        <dbReference type="EMBL" id="KAF6717709.1"/>
    </source>
</evidence>
<feature type="domain" description="Exonuclease" evidence="10">
    <location>
        <begin position="6"/>
        <end position="184"/>
    </location>
</feature>
<comment type="caution">
    <text evidence="11">The sequence shown here is derived from an EMBL/GenBank/DDBJ whole genome shotgun (WGS) entry which is preliminary data.</text>
</comment>
<dbReference type="GO" id="GO:0008311">
    <property type="term" value="F:double-stranded DNA 3'-5' DNA exonuclease activity"/>
    <property type="evidence" value="ECO:0007669"/>
    <property type="project" value="UniProtKB-EC"/>
</dbReference>
<dbReference type="FunFam" id="3.30.420.10:FF:000247">
    <property type="entry name" value="Si:ch1073-296i8.2"/>
    <property type="match status" value="1"/>
</dbReference>
<evidence type="ECO:0000256" key="3">
    <source>
        <dbReference type="ARBA" id="ARBA00012115"/>
    </source>
</evidence>
<keyword evidence="6" id="KW-0378">Hydrolase</keyword>
<dbReference type="InterPro" id="IPR012337">
    <property type="entry name" value="RNaseH-like_sf"/>
</dbReference>
<dbReference type="PANTHER" id="PTHR13058">
    <property type="entry name" value="THREE PRIME REPAIR EXONUCLEASE 1, 2"/>
    <property type="match status" value="1"/>
</dbReference>
<evidence type="ECO:0000256" key="7">
    <source>
        <dbReference type="ARBA" id="ARBA00022839"/>
    </source>
</evidence>
<evidence type="ECO:0000259" key="10">
    <source>
        <dbReference type="SMART" id="SM00479"/>
    </source>
</evidence>
<comment type="catalytic activity">
    <reaction evidence="1">
        <text>Exonucleolytic cleavage in the 3'- to 5'-direction to yield nucleoside 5'-phosphates.</text>
        <dbReference type="EC" id="3.1.11.2"/>
    </reaction>
</comment>
<keyword evidence="4" id="KW-0540">Nuclease</keyword>
<evidence type="ECO:0000313" key="12">
    <source>
        <dbReference type="Proteomes" id="UP000646548"/>
    </source>
</evidence>
<dbReference type="Pfam" id="PF00929">
    <property type="entry name" value="RNase_T"/>
    <property type="match status" value="1"/>
</dbReference>
<dbReference type="CDD" id="cd06127">
    <property type="entry name" value="DEDDh"/>
    <property type="match status" value="1"/>
</dbReference>
<dbReference type="Proteomes" id="UP000646548">
    <property type="component" value="Unassembled WGS sequence"/>
</dbReference>
<protein>
    <recommendedName>
        <fullName evidence="3">exodeoxyribonuclease III</fullName>
        <ecNumber evidence="3">3.1.11.2</ecNumber>
    </recommendedName>
</protein>
<dbReference type="GO" id="GO:0006308">
    <property type="term" value="P:DNA catabolic process"/>
    <property type="evidence" value="ECO:0007669"/>
    <property type="project" value="TreeGrafter"/>
</dbReference>
<comment type="similarity">
    <text evidence="9">Belongs to the exonuclease superfamily. TREX family.</text>
</comment>
<evidence type="ECO:0000256" key="4">
    <source>
        <dbReference type="ARBA" id="ARBA00022722"/>
    </source>
</evidence>
<keyword evidence="7" id="KW-0269">Exonuclease</keyword>
<evidence type="ECO:0000256" key="1">
    <source>
        <dbReference type="ARBA" id="ARBA00000493"/>
    </source>
</evidence>
<evidence type="ECO:0000256" key="5">
    <source>
        <dbReference type="ARBA" id="ARBA00022723"/>
    </source>
</evidence>
<proteinExistence type="inferred from homology"/>
<comment type="cofactor">
    <cofactor evidence="2">
        <name>Mg(2+)</name>
        <dbReference type="ChEBI" id="CHEBI:18420"/>
    </cofactor>
</comment>
<dbReference type="EC" id="3.1.11.2" evidence="3"/>
<dbReference type="InterPro" id="IPR036397">
    <property type="entry name" value="RNaseH_sf"/>
</dbReference>
<dbReference type="GO" id="GO:0005737">
    <property type="term" value="C:cytoplasm"/>
    <property type="evidence" value="ECO:0007669"/>
    <property type="project" value="TreeGrafter"/>
</dbReference>
<dbReference type="PANTHER" id="PTHR13058:SF22">
    <property type="entry name" value="EXODEOXYRIBONUCLEASE III"/>
    <property type="match status" value="1"/>
</dbReference>
<name>A0A834BUM6_ORYME</name>
<evidence type="ECO:0000256" key="6">
    <source>
        <dbReference type="ARBA" id="ARBA00022801"/>
    </source>
</evidence>
<dbReference type="GO" id="GO:0003676">
    <property type="term" value="F:nucleic acid binding"/>
    <property type="evidence" value="ECO:0007669"/>
    <property type="project" value="InterPro"/>
</dbReference>
<evidence type="ECO:0000256" key="8">
    <source>
        <dbReference type="ARBA" id="ARBA00022842"/>
    </source>
</evidence>
<dbReference type="SMART" id="SM00479">
    <property type="entry name" value="EXOIII"/>
    <property type="match status" value="1"/>
</dbReference>
<organism evidence="11 12">
    <name type="scientific">Oryzias melastigma</name>
    <name type="common">Marine medaka</name>
    <dbReference type="NCBI Taxonomy" id="30732"/>
    <lineage>
        <taxon>Eukaryota</taxon>
        <taxon>Metazoa</taxon>
        <taxon>Chordata</taxon>
        <taxon>Craniata</taxon>
        <taxon>Vertebrata</taxon>
        <taxon>Euteleostomi</taxon>
        <taxon>Actinopterygii</taxon>
        <taxon>Neopterygii</taxon>
        <taxon>Teleostei</taxon>
        <taxon>Neoteleostei</taxon>
        <taxon>Acanthomorphata</taxon>
        <taxon>Ovalentaria</taxon>
        <taxon>Atherinomorphae</taxon>
        <taxon>Beloniformes</taxon>
        <taxon>Adrianichthyidae</taxon>
        <taxon>Oryziinae</taxon>
        <taxon>Oryzias</taxon>
    </lineage>
</organism>
<keyword evidence="5" id="KW-0479">Metal-binding</keyword>
<sequence>MAADKIIVFFDLETTGLDTAVCDIIQVGAVCEEQVFNVYTLPSCALTRSAKQVTGFNVTPEGLFLRGRRKQTTPLLDALKAFLNFLRSFRRPVLLAAHNARRFDAPVLTRVLQQHSLLQEFQQVVTDFLDTFLLSKNLFPNLTSYSQENLVQFFLRQFYNAHDAVEDAKMLQKLYNAWKPPPSKVWRSTFKATRVY</sequence>
<evidence type="ECO:0000256" key="2">
    <source>
        <dbReference type="ARBA" id="ARBA00001946"/>
    </source>
</evidence>